<dbReference type="Proteomes" id="UP000193240">
    <property type="component" value="Unassembled WGS sequence"/>
</dbReference>
<keyword evidence="3" id="KW-1185">Reference proteome</keyword>
<feature type="compositionally biased region" description="Acidic residues" evidence="1">
    <location>
        <begin position="474"/>
        <end position="492"/>
    </location>
</feature>
<dbReference type="InParanoid" id="A0A1Y2LQT5"/>
<name>A0A1Y2LQT5_EPING</name>
<accession>A0A1Y2LQT5</accession>
<sequence>MPLEQLPAELLLQIALHLPDSSTPSHLKNLSLASRALRPIAQEALFTTAKLCICCGCHPKINALIKLLRTTLERPDLACKVKSLRFRAVRKPVDKLYTEQGLDLADLRDRCILKLEELGFQQTHPWWRSINNSIESSFGGLLLALLPQLTEIDFWVKDHQRGPPSSECISGLWGGTSPPKSVLHNWKNVNRLITGDTSMLKCGIHFKSLSALDLRTISIGTVLRLNGPGSLQGAENITDLALTASIQFADKDLIEKAEIEFGGLLEALACRVLKSLKISLINDGYNIDDALIPEFNGGYFLSQLYTVQDTLESLAIKIETTDNNEELEWMLEMFHPPNWSPVDFPTLKSLTIPEVFLFTSSMPYSWDMPPKLEQLDLLWPSEVVENWIQGFIGPTQPLPLPKPQTEQLKKLPRSFQKLILTCLDDVGVEAAYFADDVSDIFCVLWGTCNVVTEIYDQARNTREILHLQYKHDDDSEDDHSEDNDGEVKDDDDNSDKRATIILALLKQRFNLDPNGLTVAQLAAELRFDLQQVQKTVEGLHRAGRILAPTGLGEGSRVQFVNTTANMLYLGLMIQGHLPRTSHGGTSVDEQPGEHACIDNFPKGAGSDGALEDDDGTDEEMPDLEPVVSVLAGPRVAPLSRVGLITETAVLRFVRQCGPLNHLGVTYQDIATSLGTDYDEIATRMDSLCRAGYVRAADDKAYFVSENDELLREDLGHSIY</sequence>
<proteinExistence type="predicted"/>
<gene>
    <name evidence="2" type="ORF">B5807_10258</name>
</gene>
<feature type="region of interest" description="Disordered" evidence="1">
    <location>
        <begin position="471"/>
        <end position="492"/>
    </location>
</feature>
<organism evidence="2 3">
    <name type="scientific">Epicoccum nigrum</name>
    <name type="common">Soil fungus</name>
    <name type="synonym">Epicoccum purpurascens</name>
    <dbReference type="NCBI Taxonomy" id="105696"/>
    <lineage>
        <taxon>Eukaryota</taxon>
        <taxon>Fungi</taxon>
        <taxon>Dikarya</taxon>
        <taxon>Ascomycota</taxon>
        <taxon>Pezizomycotina</taxon>
        <taxon>Dothideomycetes</taxon>
        <taxon>Pleosporomycetidae</taxon>
        <taxon>Pleosporales</taxon>
        <taxon>Pleosporineae</taxon>
        <taxon>Didymellaceae</taxon>
        <taxon>Epicoccum</taxon>
    </lineage>
</organism>
<feature type="region of interest" description="Disordered" evidence="1">
    <location>
        <begin position="582"/>
        <end position="620"/>
    </location>
</feature>
<dbReference type="EMBL" id="KZ107854">
    <property type="protein sequence ID" value="OSS45547.1"/>
    <property type="molecule type" value="Genomic_DNA"/>
</dbReference>
<evidence type="ECO:0000313" key="2">
    <source>
        <dbReference type="EMBL" id="OSS45547.1"/>
    </source>
</evidence>
<feature type="compositionally biased region" description="Acidic residues" evidence="1">
    <location>
        <begin position="609"/>
        <end position="620"/>
    </location>
</feature>
<protein>
    <recommendedName>
        <fullName evidence="4">F-box domain-containing protein</fullName>
    </recommendedName>
</protein>
<dbReference type="AlphaFoldDB" id="A0A1Y2LQT5"/>
<reference evidence="2 3" key="1">
    <citation type="journal article" date="2017" name="Genome Announc.">
        <title>Genome sequence of the saprophytic ascomycete Epicoccum nigrum ICMP 19927 strain isolated from New Zealand.</title>
        <authorList>
            <person name="Fokin M."/>
            <person name="Fleetwood D."/>
            <person name="Weir B.S."/>
            <person name="Villas-Boas S.G."/>
        </authorList>
    </citation>
    <scope>NUCLEOTIDE SEQUENCE [LARGE SCALE GENOMIC DNA]</scope>
    <source>
        <strain evidence="2 3">ICMP 19927</strain>
    </source>
</reference>
<evidence type="ECO:0000256" key="1">
    <source>
        <dbReference type="SAM" id="MobiDB-lite"/>
    </source>
</evidence>
<evidence type="ECO:0008006" key="4">
    <source>
        <dbReference type="Google" id="ProtNLM"/>
    </source>
</evidence>
<evidence type="ECO:0000313" key="3">
    <source>
        <dbReference type="Proteomes" id="UP000193240"/>
    </source>
</evidence>